<evidence type="ECO:0000313" key="2">
    <source>
        <dbReference type="Proteomes" id="UP001500618"/>
    </source>
</evidence>
<dbReference type="EMBL" id="BAAANY010000013">
    <property type="protein sequence ID" value="GAA1685737.1"/>
    <property type="molecule type" value="Genomic_DNA"/>
</dbReference>
<dbReference type="Proteomes" id="UP001500618">
    <property type="component" value="Unassembled WGS sequence"/>
</dbReference>
<keyword evidence="2" id="KW-1185">Reference proteome</keyword>
<protein>
    <submittedName>
        <fullName evidence="1">Uncharacterized protein</fullName>
    </submittedName>
</protein>
<dbReference type="RefSeq" id="WP_163571699.1">
    <property type="nucleotide sequence ID" value="NZ_BAAANY010000013.1"/>
</dbReference>
<evidence type="ECO:0000313" key="1">
    <source>
        <dbReference type="EMBL" id="GAA1685737.1"/>
    </source>
</evidence>
<sequence>MDWRYATGSPRKASMSPFPYEDDRICYFILTPDGPMFARDDSRAGLEFLAMQAAECRVTLYAVWPGRRASDLFIIDDPGLLLKALDIDDQHPLWGEAKKARFSSEYERD</sequence>
<comment type="caution">
    <text evidence="1">The sequence shown here is derived from an EMBL/GenBank/DDBJ whole genome shotgun (WGS) entry which is preliminary data.</text>
</comment>
<organism evidence="1 2">
    <name type="scientific">Fodinicola feengrottensis</name>
    <dbReference type="NCBI Taxonomy" id="435914"/>
    <lineage>
        <taxon>Bacteria</taxon>
        <taxon>Bacillati</taxon>
        <taxon>Actinomycetota</taxon>
        <taxon>Actinomycetes</taxon>
        <taxon>Mycobacteriales</taxon>
        <taxon>Fodinicola</taxon>
    </lineage>
</organism>
<name>A0ABP4TC58_9ACTN</name>
<gene>
    <name evidence="1" type="ORF">GCM10009765_38800</name>
</gene>
<accession>A0ABP4TC58</accession>
<reference evidence="2" key="1">
    <citation type="journal article" date="2019" name="Int. J. Syst. Evol. Microbiol.">
        <title>The Global Catalogue of Microorganisms (GCM) 10K type strain sequencing project: providing services to taxonomists for standard genome sequencing and annotation.</title>
        <authorList>
            <consortium name="The Broad Institute Genomics Platform"/>
            <consortium name="The Broad Institute Genome Sequencing Center for Infectious Disease"/>
            <person name="Wu L."/>
            <person name="Ma J."/>
        </authorList>
    </citation>
    <scope>NUCLEOTIDE SEQUENCE [LARGE SCALE GENOMIC DNA]</scope>
    <source>
        <strain evidence="2">JCM 14718</strain>
    </source>
</reference>
<proteinExistence type="predicted"/>